<dbReference type="NCBIfam" id="TIGR02453">
    <property type="entry name" value="TIGR02453 family protein"/>
    <property type="match status" value="1"/>
</dbReference>
<dbReference type="InterPro" id="IPR012808">
    <property type="entry name" value="CHP02453"/>
</dbReference>
<dbReference type="PIRSF" id="PIRSF028451">
    <property type="entry name" value="UCP028451"/>
    <property type="match status" value="1"/>
</dbReference>
<name>A0A1H5Y1Z1_9BACT</name>
<dbReference type="Proteomes" id="UP000236728">
    <property type="component" value="Unassembled WGS sequence"/>
</dbReference>
<dbReference type="AlphaFoldDB" id="A0A1H5Y1Z1"/>
<keyword evidence="2" id="KW-1185">Reference proteome</keyword>
<dbReference type="PANTHER" id="PTHR36452">
    <property type="entry name" value="CHROMOSOME 12, WHOLE GENOME SHOTGUN SEQUENCE"/>
    <property type="match status" value="1"/>
</dbReference>
<evidence type="ECO:0000313" key="1">
    <source>
        <dbReference type="EMBL" id="SEG17707.1"/>
    </source>
</evidence>
<dbReference type="PANTHER" id="PTHR36452:SF1">
    <property type="entry name" value="DUF2461 DOMAIN-CONTAINING PROTEIN"/>
    <property type="match status" value="1"/>
</dbReference>
<proteinExistence type="predicted"/>
<dbReference type="Pfam" id="PF09365">
    <property type="entry name" value="DUF2461"/>
    <property type="match status" value="1"/>
</dbReference>
<dbReference type="InterPro" id="IPR015996">
    <property type="entry name" value="UCP028451"/>
</dbReference>
<organism evidence="1 2">
    <name type="scientific">Bryocella elongata</name>
    <dbReference type="NCBI Taxonomy" id="863522"/>
    <lineage>
        <taxon>Bacteria</taxon>
        <taxon>Pseudomonadati</taxon>
        <taxon>Acidobacteriota</taxon>
        <taxon>Terriglobia</taxon>
        <taxon>Terriglobales</taxon>
        <taxon>Acidobacteriaceae</taxon>
        <taxon>Bryocella</taxon>
    </lineage>
</organism>
<dbReference type="EMBL" id="FNVA01000003">
    <property type="protein sequence ID" value="SEG17707.1"/>
    <property type="molecule type" value="Genomic_DNA"/>
</dbReference>
<sequence>MLIEFRQAEEQTCVGVQLCPEPHRVILYASRYHPTCMAPHFSPNAIKFLKDLARHNDRDWFEARRDVYEAELKTPMLAFIDALNHEMLSFAPDHVRDPKKVMMRIYRDTRFSKNKAPYKKQVSAWWARYGMEKTSGGGYYMHAHPDQVMVAGGVYMPERAQLLAIREWMADNHAEYRKLLKAALRTKVAGVSVTLIDPQALTRMPKGFAADHPADELLRAKNWGVHVLLPGEAALEPSLVKNVAKGFKAAAPLIDALNAAILAASKPTKSSANEWL</sequence>
<evidence type="ECO:0000313" key="2">
    <source>
        <dbReference type="Proteomes" id="UP000236728"/>
    </source>
</evidence>
<dbReference type="RefSeq" id="WP_235011503.1">
    <property type="nucleotide sequence ID" value="NZ_FNVA01000003.1"/>
</dbReference>
<gene>
    <name evidence="1" type="ORF">SAMN05421819_2070</name>
</gene>
<reference evidence="1 2" key="1">
    <citation type="submission" date="2016-10" db="EMBL/GenBank/DDBJ databases">
        <authorList>
            <person name="de Groot N.N."/>
        </authorList>
    </citation>
    <scope>NUCLEOTIDE SEQUENCE [LARGE SCALE GENOMIC DNA]</scope>
    <source>
        <strain evidence="1 2">DSM 22489</strain>
    </source>
</reference>
<protein>
    <submittedName>
        <fullName evidence="1">TIGR02453 family protein</fullName>
    </submittedName>
</protein>
<accession>A0A1H5Y1Z1</accession>